<comment type="catalytic activity">
    <reaction evidence="12">
        <text>ATP + H2O = ADP + phosphate + H(+)</text>
        <dbReference type="Rhea" id="RHEA:13065"/>
        <dbReference type="ChEBI" id="CHEBI:15377"/>
        <dbReference type="ChEBI" id="CHEBI:15378"/>
        <dbReference type="ChEBI" id="CHEBI:30616"/>
        <dbReference type="ChEBI" id="CHEBI:43474"/>
        <dbReference type="ChEBI" id="CHEBI:456216"/>
        <dbReference type="EC" id="3.6.4.13"/>
    </reaction>
</comment>
<keyword evidence="11" id="KW-0695">RNA-directed DNA polymerase</keyword>
<feature type="domain" description="Helicase ATP-binding" evidence="17">
    <location>
        <begin position="1365"/>
        <end position="1558"/>
    </location>
</feature>
<feature type="domain" description="CCHC-type" evidence="15">
    <location>
        <begin position="351"/>
        <end position="366"/>
    </location>
</feature>
<dbReference type="PROSITE" id="PS51194">
    <property type="entry name" value="HELICASE_CTER"/>
    <property type="match status" value="1"/>
</dbReference>
<reference evidence="19 20" key="1">
    <citation type="submission" date="2019-05" db="EMBL/GenBank/DDBJ databases">
        <title>Mikania micrantha, genome provides insights into the molecular mechanism of rapid growth.</title>
        <authorList>
            <person name="Liu B."/>
        </authorList>
    </citation>
    <scope>NUCLEOTIDE SEQUENCE [LARGE SCALE GENOMIC DNA]</scope>
    <source>
        <strain evidence="19">NLD-2019</strain>
        <tissue evidence="19">Leaf</tissue>
    </source>
</reference>
<comment type="similarity">
    <text evidence="1">Belongs to the DEAD box helicase family. DEAH subfamily.</text>
</comment>
<dbReference type="SMART" id="SM00847">
    <property type="entry name" value="HA2"/>
    <property type="match status" value="1"/>
</dbReference>
<dbReference type="EMBL" id="SZYD01000006">
    <property type="protein sequence ID" value="KAD5961911.1"/>
    <property type="molecule type" value="Genomic_DNA"/>
</dbReference>
<dbReference type="GO" id="GO:0003676">
    <property type="term" value="F:nucleic acid binding"/>
    <property type="evidence" value="ECO:0007669"/>
    <property type="project" value="InterPro"/>
</dbReference>
<evidence type="ECO:0000256" key="9">
    <source>
        <dbReference type="ARBA" id="ARBA00022806"/>
    </source>
</evidence>
<dbReference type="Pfam" id="PF00078">
    <property type="entry name" value="RVT_1"/>
    <property type="match status" value="1"/>
</dbReference>
<evidence type="ECO:0000256" key="5">
    <source>
        <dbReference type="ARBA" id="ARBA00022722"/>
    </source>
</evidence>
<feature type="region of interest" description="Disordered" evidence="14">
    <location>
        <begin position="1228"/>
        <end position="1258"/>
    </location>
</feature>
<dbReference type="InterPro" id="IPR048333">
    <property type="entry name" value="HA2_WH"/>
</dbReference>
<evidence type="ECO:0000256" key="3">
    <source>
        <dbReference type="ARBA" id="ARBA00022679"/>
    </source>
</evidence>
<organism evidence="19 20">
    <name type="scientific">Mikania micrantha</name>
    <name type="common">bitter vine</name>
    <dbReference type="NCBI Taxonomy" id="192012"/>
    <lineage>
        <taxon>Eukaryota</taxon>
        <taxon>Viridiplantae</taxon>
        <taxon>Streptophyta</taxon>
        <taxon>Embryophyta</taxon>
        <taxon>Tracheophyta</taxon>
        <taxon>Spermatophyta</taxon>
        <taxon>Magnoliopsida</taxon>
        <taxon>eudicotyledons</taxon>
        <taxon>Gunneridae</taxon>
        <taxon>Pentapetalae</taxon>
        <taxon>asterids</taxon>
        <taxon>campanulids</taxon>
        <taxon>Asterales</taxon>
        <taxon>Asteraceae</taxon>
        <taxon>Asteroideae</taxon>
        <taxon>Heliantheae alliance</taxon>
        <taxon>Eupatorieae</taxon>
        <taxon>Mikania</taxon>
    </lineage>
</organism>
<dbReference type="GO" id="GO:0003964">
    <property type="term" value="F:RNA-directed DNA polymerase activity"/>
    <property type="evidence" value="ECO:0007669"/>
    <property type="project" value="UniProtKB-KW"/>
</dbReference>
<accession>A0A5N6P8F9</accession>
<dbReference type="Gene3D" id="3.30.70.270">
    <property type="match status" value="2"/>
</dbReference>
<dbReference type="Pfam" id="PF08284">
    <property type="entry name" value="RVP_2"/>
    <property type="match status" value="1"/>
</dbReference>
<dbReference type="PROSITE" id="PS50878">
    <property type="entry name" value="RT_POL"/>
    <property type="match status" value="1"/>
</dbReference>
<keyword evidence="7" id="KW-0255">Endonuclease</keyword>
<dbReference type="Pfam" id="PF21010">
    <property type="entry name" value="HA2_C"/>
    <property type="match status" value="1"/>
</dbReference>
<dbReference type="SUPFAM" id="SSF56672">
    <property type="entry name" value="DNA/RNA polymerases"/>
    <property type="match status" value="1"/>
</dbReference>
<dbReference type="GO" id="GO:0006508">
    <property type="term" value="P:proteolysis"/>
    <property type="evidence" value="ECO:0007669"/>
    <property type="project" value="UniProtKB-KW"/>
</dbReference>
<dbReference type="GO" id="GO:0008270">
    <property type="term" value="F:zinc ion binding"/>
    <property type="evidence" value="ECO:0007669"/>
    <property type="project" value="UniProtKB-KW"/>
</dbReference>
<feature type="compositionally biased region" description="Basic and acidic residues" evidence="14">
    <location>
        <begin position="257"/>
        <end position="274"/>
    </location>
</feature>
<evidence type="ECO:0000256" key="8">
    <source>
        <dbReference type="ARBA" id="ARBA00022801"/>
    </source>
</evidence>
<dbReference type="Pfam" id="PF00270">
    <property type="entry name" value="DEAD"/>
    <property type="match status" value="1"/>
</dbReference>
<dbReference type="InterPro" id="IPR050951">
    <property type="entry name" value="Retrovirus_Pol_polyprotein"/>
</dbReference>
<dbReference type="PROSITE" id="PS50158">
    <property type="entry name" value="ZF_CCHC"/>
    <property type="match status" value="1"/>
</dbReference>
<evidence type="ECO:0000256" key="1">
    <source>
        <dbReference type="ARBA" id="ARBA00008792"/>
    </source>
</evidence>
<dbReference type="PANTHER" id="PTHR37984">
    <property type="entry name" value="PROTEIN CBG26694"/>
    <property type="match status" value="1"/>
</dbReference>
<dbReference type="InterPro" id="IPR043502">
    <property type="entry name" value="DNA/RNA_pol_sf"/>
</dbReference>
<dbReference type="Pfam" id="PF23362">
    <property type="entry name" value="DHX37_C"/>
    <property type="match status" value="1"/>
</dbReference>
<dbReference type="GO" id="GO:0005524">
    <property type="term" value="F:ATP binding"/>
    <property type="evidence" value="ECO:0007669"/>
    <property type="project" value="UniProtKB-KW"/>
</dbReference>
<comment type="caution">
    <text evidence="19">The sequence shown here is derived from an EMBL/GenBank/DDBJ whole genome shotgun (WGS) entry which is preliminary data.</text>
</comment>
<keyword evidence="9" id="KW-0347">Helicase</keyword>
<dbReference type="Gene3D" id="4.10.60.10">
    <property type="entry name" value="Zinc finger, CCHC-type"/>
    <property type="match status" value="1"/>
</dbReference>
<dbReference type="CDD" id="cd09274">
    <property type="entry name" value="RNase_HI_RT_Ty3"/>
    <property type="match status" value="1"/>
</dbReference>
<keyword evidence="13" id="KW-0862">Zinc</keyword>
<feature type="compositionally biased region" description="Low complexity" evidence="14">
    <location>
        <begin position="52"/>
        <end position="61"/>
    </location>
</feature>
<dbReference type="SMART" id="SM00487">
    <property type="entry name" value="DEXDc"/>
    <property type="match status" value="1"/>
</dbReference>
<dbReference type="GO" id="GO:0003724">
    <property type="term" value="F:RNA helicase activity"/>
    <property type="evidence" value="ECO:0007669"/>
    <property type="project" value="UniProtKB-EC"/>
</dbReference>
<evidence type="ECO:0000256" key="13">
    <source>
        <dbReference type="PROSITE-ProRule" id="PRU00047"/>
    </source>
</evidence>
<dbReference type="Proteomes" id="UP000326396">
    <property type="component" value="Linkage Group LG14"/>
</dbReference>
<name>A0A5N6P8F9_9ASTR</name>
<evidence type="ECO:0000256" key="12">
    <source>
        <dbReference type="ARBA" id="ARBA00047984"/>
    </source>
</evidence>
<dbReference type="SMART" id="SM00490">
    <property type="entry name" value="HELICc"/>
    <property type="match status" value="1"/>
</dbReference>
<dbReference type="GO" id="GO:0004519">
    <property type="term" value="F:endonuclease activity"/>
    <property type="evidence" value="ECO:0007669"/>
    <property type="project" value="UniProtKB-KW"/>
</dbReference>
<keyword evidence="5" id="KW-0540">Nuclease</keyword>
<keyword evidence="13" id="KW-0479">Metal-binding</keyword>
<keyword evidence="13" id="KW-0863">Zinc-finger</keyword>
<dbReference type="InterPro" id="IPR005162">
    <property type="entry name" value="Retrotrans_gag_dom"/>
</dbReference>
<sequence length="2184" mass="248327">MPPRRRGRRNAGGADAGGAGDADAELLARINQTFNNMLPTIIDAVRNPNPNPNANANPNANENHVPVDGNNVGANQNVGIHVWLERFQKQKPRSFIKAATPVEAKDWISHIEKIFRVLGVENQYKSRLAAYKLEEDAQNWWESILLEKGGEQFAETLPWDEFCAIFFEKYFSNVDISAYKREYHNIRQRNDEPLDDFIDRFYRLIGFLGSTVGSPLEHAEKFQWAVCDRIRRAIIHSNFTTVAEAVKAAKKIEMERNEFLKGSDDSRKRNRDGNRTQSTGQSSSQGYTSNNNRAQGNQVQPWKGKNQNQGQTKQHKQPIQAQPGNQFAQHPLCNHCNKNHPGVCRRLTGACLRCGEMGHMIRQCPKMKNKPNDNANGANAKPNTGGRVFALTAGDAANATGTVSGIVYCSDRDLYVLFDTGATHSVVSQLVSRHLKITPSPLEHALVISTPIGNTSVITHIYRDCPLMVGNTIRNANLLPMQIGDFDIILGMDWLTTHRATIDCHSKRVIFGDILHPEYIYQGTHPQKSLKIISALKAQKLISHGCEGFLASIKDVSKEAPRLEDIPIVRDYSDVFPEELPGLPPEREVEFTIDLIPGSEPISKAPYRMAPLELKELKEQLQELLELGFIRPSVSPWGAPVLFVKKKDGSMRLCIDYRELNKITIRNRYPLPRIDDLFDQLQGAKFFSKIDLRSGYHQLKIRDQDVSKTAFRTRYGHYEFLVMPFGLTNAPAVFMDLMNRVFHDYLDLFVIVFIDDILVFSKSKDEHEDHLHTVLETLRKKKLYAKFSKCEFWLEQVAFLGHVVSADGITMDPAKVEAITKWPRPTSVTEVRSFLGLAGYYRRFVEGFSILALPLTQLMRKGVKFIWNDEREKCFEELKTRLVSAPILTLPSGSGGYQIYSDASKKGLGCVLMQHGKVIAYASRQLKPYEVNYPTHDLELAAVVFALKIWRHYLYGETCDIFTDHKSLKYIFTQKELNMRQRRWLELLKDYDANIQYHPGKANVVADALSRKSSGGLACLSFHPQIISDLDKMEVGLQFGQSDGYSDYSFLNNPQAFALMLPHSKLVLWLAIKFDRFRLCFSAAVGHHRPPLRRPTFTASVQTAGPPLLIAEFNGGHGEFRQRIQFFKVLMCYYTVNSLFFLEGSLKSKKKERPRLSSSHKRKLKKLEEDKEKTLLLSKSLETLEKYKIQDDAYSLMWSSRNLGQVETAREKRRREVQFAKTGLVLQHSDRPLKRRDNKSDSAETYSNEEDVSSQPVKRDIEVTNVKLSPLESFPEGSCNNGANIVDALDPPSFVMKLDNEHTDTSILEDPKSSLVTPDCSWPCKQADSSLKPVATPIVVHVSRPKEVEYKRMDLPIVMMEQEIMEAIYENISVIICGETGCGKTTQVHQFLYEAGFGSKNHSSRSGIIGVTQPRRVAVLATARRVAFELGVGLGKEVGFQVRNDKKIGDTCSIKFMTDGILLRELQNDFLLKRYSTIILDEAHERSLNTDILIGMLSRIIVERQKIHEQQKAYEVSTEKTIAPDKKIFPLRLILMSATLEVEYLCRKLRKASIEFTKRKSNVNNVVTNMDTCNEFDMKEIDEAFKMENQQQADRFSSYDKDEDDCNISEDDESFDSFGSDEESDLEEVDDKVKESVTQDDEFGNVLNETCNFEALKSAFEALCGRTTSDCKSDNDSKQQSTIDRSPGAISVLPLYAMLPASTQLRVFEEIKEGARLVVVATNVAETSLTIPGIKYVVDTGREKAKNYNSSNRMETYEVQWISKASAAQRAGRTGPGHCYRLYSYAVFNNIFADFSTAEILKTPVDGITKFLFPTPPKAKALCEAEVCLKSLEALDYDGNLTPLGKAMSHYPMSPRHSRMLITVMQILRNGNGSARRNLILGYALAAAAALSLSNPFVMQFEGDQSENCFELSENRVEFCDENSLHLKTMEEMSKLRRQLLHLVFNQQEFLWAYGKTDDVEWAWMAGLIGLLNGLEELQCHQKKIGNELVERKRPYIHGATLVKPEWLARYSGYLCSFSGPLVDPKPYYEPQTDMVYNWVSATFGDHLWQLPLHSLPVKDEKMKVNVFCYSLLDGLVLPCLRRVREFMAAQPVSVLRPEVSGHKRFGKLVFELRKRNISNCAMLRKVWDEDARVLYVELLDWFQEGFASRFHELWENMQREVRLDPQERFVKLLKKERSRKSKS</sequence>
<dbReference type="InterPro" id="IPR036875">
    <property type="entry name" value="Znf_CCHC_sf"/>
</dbReference>
<keyword evidence="6" id="KW-0547">Nucleotide-binding</keyword>
<dbReference type="PROSITE" id="PS00141">
    <property type="entry name" value="ASP_PROTEASE"/>
    <property type="match status" value="1"/>
</dbReference>
<keyword evidence="10" id="KW-0067">ATP-binding</keyword>
<dbReference type="CDD" id="cd18791">
    <property type="entry name" value="SF2_C_RHA"/>
    <property type="match status" value="1"/>
</dbReference>
<dbReference type="InterPro" id="IPR027417">
    <property type="entry name" value="P-loop_NTPase"/>
</dbReference>
<dbReference type="PROSITE" id="PS00690">
    <property type="entry name" value="DEAH_ATP_HELICASE"/>
    <property type="match status" value="1"/>
</dbReference>
<evidence type="ECO:0000259" key="18">
    <source>
        <dbReference type="PROSITE" id="PS51194"/>
    </source>
</evidence>
<dbReference type="SUPFAM" id="SSF52540">
    <property type="entry name" value="P-loop containing nucleoside triphosphate hydrolases"/>
    <property type="match status" value="1"/>
</dbReference>
<dbReference type="CDD" id="cd01647">
    <property type="entry name" value="RT_LTR"/>
    <property type="match status" value="1"/>
</dbReference>
<evidence type="ECO:0000259" key="16">
    <source>
        <dbReference type="PROSITE" id="PS50878"/>
    </source>
</evidence>
<dbReference type="SUPFAM" id="SSF57756">
    <property type="entry name" value="Retrovirus zinc finger-like domains"/>
    <property type="match status" value="1"/>
</dbReference>
<dbReference type="Gene3D" id="3.10.10.10">
    <property type="entry name" value="HIV Type 1 Reverse Transcriptase, subunit A, domain 1"/>
    <property type="match status" value="1"/>
</dbReference>
<dbReference type="InterPro" id="IPR056371">
    <property type="entry name" value="DHX37-like_C"/>
</dbReference>
<dbReference type="InterPro" id="IPR001650">
    <property type="entry name" value="Helicase_C-like"/>
</dbReference>
<feature type="compositionally biased region" description="Low complexity" evidence="14">
    <location>
        <begin position="275"/>
        <end position="292"/>
    </location>
</feature>
<dbReference type="InterPro" id="IPR014001">
    <property type="entry name" value="Helicase_ATP-bd"/>
</dbReference>
<dbReference type="Pfam" id="PF00271">
    <property type="entry name" value="Helicase_C"/>
    <property type="match status" value="1"/>
</dbReference>
<protein>
    <submittedName>
        <fullName evidence="19">Uncharacterized protein</fullName>
    </submittedName>
</protein>
<feature type="compositionally biased region" description="Low complexity" evidence="14">
    <location>
        <begin position="303"/>
        <end position="312"/>
    </location>
</feature>
<dbReference type="Pfam" id="PF04408">
    <property type="entry name" value="WHD_HA2"/>
    <property type="match status" value="1"/>
</dbReference>
<dbReference type="SMART" id="SM00343">
    <property type="entry name" value="ZnF_C2HC"/>
    <property type="match status" value="1"/>
</dbReference>
<evidence type="ECO:0000313" key="19">
    <source>
        <dbReference type="EMBL" id="KAD5961911.1"/>
    </source>
</evidence>
<dbReference type="CDD" id="cd00303">
    <property type="entry name" value="retropepsin_like"/>
    <property type="match status" value="1"/>
</dbReference>
<dbReference type="InterPro" id="IPR043128">
    <property type="entry name" value="Rev_trsase/Diguanyl_cyclase"/>
</dbReference>
<evidence type="ECO:0000256" key="2">
    <source>
        <dbReference type="ARBA" id="ARBA00022670"/>
    </source>
</evidence>
<dbReference type="FunFam" id="3.10.10.10:FF:000007">
    <property type="entry name" value="Retrovirus-related Pol polyprotein from transposon 17.6-like Protein"/>
    <property type="match status" value="1"/>
</dbReference>
<dbReference type="InterPro" id="IPR001969">
    <property type="entry name" value="Aspartic_peptidase_AS"/>
</dbReference>
<feature type="region of interest" description="Disordered" evidence="14">
    <location>
        <begin position="257"/>
        <end position="321"/>
    </location>
</feature>
<dbReference type="InterPro" id="IPR011545">
    <property type="entry name" value="DEAD/DEAH_box_helicase_dom"/>
</dbReference>
<dbReference type="InterPro" id="IPR002464">
    <property type="entry name" value="DNA/RNA_helicase_DEAH_CS"/>
</dbReference>
<dbReference type="PANTHER" id="PTHR37984:SF5">
    <property type="entry name" value="PROTEIN NYNRIN-LIKE"/>
    <property type="match status" value="1"/>
</dbReference>
<gene>
    <name evidence="19" type="ORF">E3N88_13384</name>
</gene>
<keyword evidence="20" id="KW-1185">Reference proteome</keyword>
<dbReference type="Gene3D" id="2.40.70.10">
    <property type="entry name" value="Acid Proteases"/>
    <property type="match status" value="1"/>
</dbReference>
<keyword evidence="2" id="KW-0645">Protease</keyword>
<evidence type="ECO:0000256" key="6">
    <source>
        <dbReference type="ARBA" id="ARBA00022741"/>
    </source>
</evidence>
<dbReference type="Gene3D" id="1.20.120.1080">
    <property type="match status" value="1"/>
</dbReference>
<dbReference type="Gene3D" id="3.40.50.300">
    <property type="entry name" value="P-loop containing nucleotide triphosphate hydrolases"/>
    <property type="match status" value="2"/>
</dbReference>
<evidence type="ECO:0000259" key="17">
    <source>
        <dbReference type="PROSITE" id="PS51192"/>
    </source>
</evidence>
<evidence type="ECO:0000256" key="14">
    <source>
        <dbReference type="SAM" id="MobiDB-lite"/>
    </source>
</evidence>
<evidence type="ECO:0000313" key="20">
    <source>
        <dbReference type="Proteomes" id="UP000326396"/>
    </source>
</evidence>
<evidence type="ECO:0000256" key="10">
    <source>
        <dbReference type="ARBA" id="ARBA00022840"/>
    </source>
</evidence>
<dbReference type="FunFam" id="3.30.70.270:FF:000020">
    <property type="entry name" value="Transposon Tf2-6 polyprotein-like Protein"/>
    <property type="match status" value="1"/>
</dbReference>
<dbReference type="InterPro" id="IPR021109">
    <property type="entry name" value="Peptidase_aspartic_dom_sf"/>
</dbReference>
<feature type="domain" description="Reverse transcriptase" evidence="16">
    <location>
        <begin position="625"/>
        <end position="804"/>
    </location>
</feature>
<evidence type="ECO:0000256" key="4">
    <source>
        <dbReference type="ARBA" id="ARBA00022695"/>
    </source>
</evidence>
<proteinExistence type="inferred from homology"/>
<dbReference type="PROSITE" id="PS51192">
    <property type="entry name" value="HELICASE_ATP_BIND_1"/>
    <property type="match status" value="1"/>
</dbReference>
<dbReference type="Pfam" id="PF03732">
    <property type="entry name" value="Retrotrans_gag"/>
    <property type="match status" value="1"/>
</dbReference>
<evidence type="ECO:0000256" key="7">
    <source>
        <dbReference type="ARBA" id="ARBA00022759"/>
    </source>
</evidence>
<dbReference type="OrthoDB" id="10253254at2759"/>
<keyword evidence="8" id="KW-0378">Hydrolase</keyword>
<dbReference type="SUPFAM" id="SSF50630">
    <property type="entry name" value="Acid proteases"/>
    <property type="match status" value="1"/>
</dbReference>
<dbReference type="InterPro" id="IPR001878">
    <property type="entry name" value="Znf_CCHC"/>
</dbReference>
<feature type="domain" description="Helicase C-terminal" evidence="18">
    <location>
        <begin position="1625"/>
        <end position="1823"/>
    </location>
</feature>
<dbReference type="InterPro" id="IPR007502">
    <property type="entry name" value="Helicase-assoc_dom"/>
</dbReference>
<evidence type="ECO:0000256" key="11">
    <source>
        <dbReference type="ARBA" id="ARBA00022918"/>
    </source>
</evidence>
<feature type="region of interest" description="Disordered" evidence="14">
    <location>
        <begin position="45"/>
        <end position="65"/>
    </location>
</feature>
<evidence type="ECO:0000259" key="15">
    <source>
        <dbReference type="PROSITE" id="PS50158"/>
    </source>
</evidence>
<dbReference type="InterPro" id="IPR000477">
    <property type="entry name" value="RT_dom"/>
</dbReference>
<keyword evidence="4" id="KW-0548">Nucleotidyltransferase</keyword>
<feature type="region of interest" description="Disordered" evidence="14">
    <location>
        <begin position="1592"/>
        <end position="1632"/>
    </location>
</feature>
<feature type="compositionally biased region" description="Acidic residues" evidence="14">
    <location>
        <begin position="1601"/>
        <end position="1630"/>
    </location>
</feature>
<dbReference type="FunFam" id="3.40.50.300:FF:000637">
    <property type="entry name" value="ATP-dependent RNA helicase DHX37/DHR1"/>
    <property type="match status" value="1"/>
</dbReference>
<dbReference type="Pfam" id="PF17917">
    <property type="entry name" value="RT_RNaseH"/>
    <property type="match status" value="1"/>
</dbReference>
<keyword evidence="3" id="KW-0808">Transferase</keyword>
<dbReference type="GO" id="GO:0004190">
    <property type="term" value="F:aspartic-type endopeptidase activity"/>
    <property type="evidence" value="ECO:0007669"/>
    <property type="project" value="InterPro"/>
</dbReference>
<dbReference type="InterPro" id="IPR041373">
    <property type="entry name" value="RT_RNaseH"/>
</dbReference>
<feature type="region of interest" description="Disordered" evidence="14">
    <location>
        <begin position="1"/>
        <end position="20"/>
    </location>
</feature>